<feature type="region of interest" description="Disordered" evidence="1">
    <location>
        <begin position="1"/>
        <end position="135"/>
    </location>
</feature>
<protein>
    <submittedName>
        <fullName evidence="2">Uncharacterized protein</fullName>
    </submittedName>
</protein>
<feature type="compositionally biased region" description="Basic and acidic residues" evidence="1">
    <location>
        <begin position="528"/>
        <end position="550"/>
    </location>
</feature>
<evidence type="ECO:0000256" key="1">
    <source>
        <dbReference type="SAM" id="MobiDB-lite"/>
    </source>
</evidence>
<feature type="compositionally biased region" description="Basic and acidic residues" evidence="1">
    <location>
        <begin position="85"/>
        <end position="127"/>
    </location>
</feature>
<accession>A0AAT9FIQ3</accession>
<reference evidence="2" key="1">
    <citation type="submission" date="2024-07" db="EMBL/GenBank/DDBJ databases">
        <title>Complete genome sequence of Verrucomicrobiaceae bacterium NT6N.</title>
        <authorList>
            <person name="Huang C."/>
            <person name="Takami H."/>
            <person name="Hamasaki K."/>
        </authorList>
    </citation>
    <scope>NUCLEOTIDE SEQUENCE</scope>
    <source>
        <strain evidence="2">NT6N</strain>
    </source>
</reference>
<dbReference type="KEGG" id="osu:NT6N_08620"/>
<name>A0AAT9FIQ3_9BACT</name>
<feature type="compositionally biased region" description="Polar residues" evidence="1">
    <location>
        <begin position="1"/>
        <end position="10"/>
    </location>
</feature>
<organism evidence="2">
    <name type="scientific">Oceaniferula spumae</name>
    <dbReference type="NCBI Taxonomy" id="2979115"/>
    <lineage>
        <taxon>Bacteria</taxon>
        <taxon>Pseudomonadati</taxon>
        <taxon>Verrucomicrobiota</taxon>
        <taxon>Verrucomicrobiia</taxon>
        <taxon>Verrucomicrobiales</taxon>
        <taxon>Verrucomicrobiaceae</taxon>
        <taxon>Oceaniferula</taxon>
    </lineage>
</organism>
<dbReference type="EMBL" id="AP026866">
    <property type="protein sequence ID" value="BDS05822.1"/>
    <property type="molecule type" value="Genomic_DNA"/>
</dbReference>
<proteinExistence type="predicted"/>
<gene>
    <name evidence="2" type="ORF">NT6N_08620</name>
</gene>
<feature type="compositionally biased region" description="Basic residues" evidence="1">
    <location>
        <begin position="514"/>
        <end position="524"/>
    </location>
</feature>
<feature type="region of interest" description="Disordered" evidence="1">
    <location>
        <begin position="297"/>
        <end position="340"/>
    </location>
</feature>
<feature type="region of interest" description="Disordered" evidence="1">
    <location>
        <begin position="510"/>
        <end position="573"/>
    </location>
</feature>
<sequence length="573" mass="64257">MSDNESSSDAESPKPEVTGDAGAAKKTTKKKSAKKAAEQLPDLSSLNFGPAWARKDQPKKGREASSKRRDSGNKDTRSSGHKQGGRRDDHRGAGQREGGRPRRNDNRGRDSRDGGRGRDRRDHRDRPPLVPAPDGFKARIMPIEEGLDALAKQISATGRTHSVFDLAWLVLGGLERFHVIFESKKDPIYRSRSDHSVWLYQKECLDHFWNHGGLEKYYDEEVTEVEPPKGNFQSVARCGFSGTLIGPPNHHAYQQTLLDLHRERFSNMPLDRYKQKITMEHGEEAVEAWLESMKKHVRWRPKSETPSSDDSKKETEAPAEASSDDATEAPKTEEAPAPVIEETVVILDNRREVEQHFIANGFEKEFESGTTISSPGNIPAKLISPALLTLQKNTVTEARRYPGDLASILCRQMSGRHLAVFKWKKRLHCGPARPKHVPDDLVMADRPTALFKWVIANPSGNIDAMWKELLPKDIDDDTRHLWYHDLHWLINEGFVLLFSDGTLHAAKELEKPAAKKTAKKKTAAKPKQPKEEKKPEAPVEPPAELKKAIEAADIPEAAPEEKNEPDAPADPNK</sequence>
<evidence type="ECO:0000313" key="2">
    <source>
        <dbReference type="EMBL" id="BDS05822.1"/>
    </source>
</evidence>
<feature type="compositionally biased region" description="Basic and acidic residues" evidence="1">
    <location>
        <begin position="53"/>
        <end position="78"/>
    </location>
</feature>
<dbReference type="AlphaFoldDB" id="A0AAT9FIQ3"/>